<dbReference type="Proteomes" id="UP000031572">
    <property type="component" value="Unassembled WGS sequence"/>
</dbReference>
<dbReference type="PANTHER" id="PTHR43031">
    <property type="entry name" value="FAD-DEPENDENT OXIDOREDUCTASE"/>
    <property type="match status" value="1"/>
</dbReference>
<protein>
    <recommendedName>
        <fullName evidence="1">Rhodanese domain-containing protein</fullName>
    </recommendedName>
</protein>
<evidence type="ECO:0000259" key="1">
    <source>
        <dbReference type="PROSITE" id="PS50206"/>
    </source>
</evidence>
<reference evidence="2 3" key="1">
    <citation type="submission" date="2014-12" db="EMBL/GenBank/DDBJ databases">
        <title>Denitrispirillum autotrophicum gen. nov., sp. nov., Denitrifying, Facultatively Autotrophic Bacteria Isolated from Rice Paddy Soil.</title>
        <authorList>
            <person name="Ishii S."/>
            <person name="Ashida N."/>
            <person name="Ohno H."/>
            <person name="Otsuka S."/>
            <person name="Yokota A."/>
            <person name="Senoo K."/>
        </authorList>
    </citation>
    <scope>NUCLEOTIDE SEQUENCE [LARGE SCALE GENOMIC DNA]</scope>
    <source>
        <strain evidence="2 3">TSA66</strain>
    </source>
</reference>
<keyword evidence="3" id="KW-1185">Reference proteome</keyword>
<dbReference type="EMBL" id="JWJG01000028">
    <property type="protein sequence ID" value="KIF83685.1"/>
    <property type="molecule type" value="Genomic_DNA"/>
</dbReference>
<dbReference type="InterPro" id="IPR050229">
    <property type="entry name" value="GlpE_sulfurtransferase"/>
</dbReference>
<dbReference type="InterPro" id="IPR001763">
    <property type="entry name" value="Rhodanese-like_dom"/>
</dbReference>
<dbReference type="Pfam" id="PF00581">
    <property type="entry name" value="Rhodanese"/>
    <property type="match status" value="1"/>
</dbReference>
<dbReference type="PROSITE" id="PS50206">
    <property type="entry name" value="RHODANESE_3"/>
    <property type="match status" value="1"/>
</dbReference>
<evidence type="ECO:0000313" key="3">
    <source>
        <dbReference type="Proteomes" id="UP000031572"/>
    </source>
</evidence>
<evidence type="ECO:0000313" key="2">
    <source>
        <dbReference type="EMBL" id="KIF83685.1"/>
    </source>
</evidence>
<sequence length="133" mass="14253">MLLRGAIAVAISTASGTHLPVYAAEPAFATIDVQQGRALKEQGVLLLDVREPAEYEEVHAPGSTLVPLSELPSRLQELRSHLLKPVAVICRSGRRSARAAEIMARAGFTNVYNVQGGMNAWEAANLPVIKGVR</sequence>
<comment type="caution">
    <text evidence="2">The sequence shown here is derived from an EMBL/GenBank/DDBJ whole genome shotgun (WGS) entry which is preliminary data.</text>
</comment>
<organism evidence="2 3">
    <name type="scientific">Noviherbaspirillum autotrophicum</name>
    <dbReference type="NCBI Taxonomy" id="709839"/>
    <lineage>
        <taxon>Bacteria</taxon>
        <taxon>Pseudomonadati</taxon>
        <taxon>Pseudomonadota</taxon>
        <taxon>Betaproteobacteria</taxon>
        <taxon>Burkholderiales</taxon>
        <taxon>Oxalobacteraceae</taxon>
        <taxon>Noviherbaspirillum</taxon>
    </lineage>
</organism>
<dbReference type="STRING" id="709839.TSA66_12255"/>
<dbReference type="Gene3D" id="3.40.250.10">
    <property type="entry name" value="Rhodanese-like domain"/>
    <property type="match status" value="1"/>
</dbReference>
<dbReference type="SUPFAM" id="SSF52821">
    <property type="entry name" value="Rhodanese/Cell cycle control phosphatase"/>
    <property type="match status" value="1"/>
</dbReference>
<gene>
    <name evidence="2" type="ORF">TSA66_12255</name>
</gene>
<accession>A0A0C2BQV0</accession>
<dbReference type="CDD" id="cd00158">
    <property type="entry name" value="RHOD"/>
    <property type="match status" value="1"/>
</dbReference>
<dbReference type="AlphaFoldDB" id="A0A0C2BQV0"/>
<dbReference type="PANTHER" id="PTHR43031:SF1">
    <property type="entry name" value="PYRIDINE NUCLEOTIDE-DISULPHIDE OXIDOREDUCTASE"/>
    <property type="match status" value="1"/>
</dbReference>
<dbReference type="InterPro" id="IPR036873">
    <property type="entry name" value="Rhodanese-like_dom_sf"/>
</dbReference>
<dbReference type="SMART" id="SM00450">
    <property type="entry name" value="RHOD"/>
    <property type="match status" value="1"/>
</dbReference>
<feature type="domain" description="Rhodanese" evidence="1">
    <location>
        <begin position="40"/>
        <end position="130"/>
    </location>
</feature>
<name>A0A0C2BQV0_9BURK</name>
<proteinExistence type="predicted"/>